<dbReference type="Gene3D" id="3.30.450.20">
    <property type="entry name" value="PAS domain"/>
    <property type="match status" value="2"/>
</dbReference>
<dbReference type="Pfam" id="PF00512">
    <property type="entry name" value="HisKA"/>
    <property type="match status" value="1"/>
</dbReference>
<dbReference type="SMART" id="SM00388">
    <property type="entry name" value="HisKA"/>
    <property type="match status" value="1"/>
</dbReference>
<name>A0A4Z0C2Z8_9BURK</name>
<keyword evidence="6" id="KW-0418">Kinase</keyword>
<dbReference type="CDD" id="cd17580">
    <property type="entry name" value="REC_2_DhkD-like"/>
    <property type="match status" value="1"/>
</dbReference>
<dbReference type="GO" id="GO:0000155">
    <property type="term" value="F:phosphorelay sensor kinase activity"/>
    <property type="evidence" value="ECO:0007669"/>
    <property type="project" value="InterPro"/>
</dbReference>
<dbReference type="InterPro" id="IPR001789">
    <property type="entry name" value="Sig_transdc_resp-reg_receiver"/>
</dbReference>
<dbReference type="SMART" id="SM00387">
    <property type="entry name" value="HATPase_c"/>
    <property type="match status" value="1"/>
</dbReference>
<dbReference type="PANTHER" id="PTHR43547:SF2">
    <property type="entry name" value="HYBRID SIGNAL TRANSDUCTION HISTIDINE KINASE C"/>
    <property type="match status" value="1"/>
</dbReference>
<dbReference type="InterPro" id="IPR000700">
    <property type="entry name" value="PAS-assoc_C"/>
</dbReference>
<feature type="domain" description="PAC" evidence="10">
    <location>
        <begin position="1"/>
        <end position="37"/>
    </location>
</feature>
<dbReference type="EC" id="2.7.13.3" evidence="3"/>
<sequence>MIDSGHPRFGPRREFLGMAGSVTDIHDRRMAEDELRRAGERYRRLLESIDQGFCVAEILLDEQGRPADYRFIETNAVFERQTGLRDPLGRTARELLPNLEPFWIETYGQVALTAQPQRFSMGSQAMGRWFDVFASPIGEPHERHVAILFQDVSDRVQRERRLHESEERYRAFVANSTEGIWRMEFQPPVDTSLPVEDQVRAVMRTGRFAECNEVFARMYGLSSPADVVGHGLELFMDEADPNVQAYLRALVEGGYRADDVESAEHDSEGRPLWFANSLSGVVEDGRLVRAWGTQRDITDRKQAEAALMEADRRKDEFLATLAHELRNPLAPIRSSAELLRLTAPLDPMQQRHTDIIGRQVSHLARMIDDLMDVSRISRGKLELRRAPVTLQDVVHAAVENAQAALQMGRHPLELQLPDEPVHLVGDDVRLVQVVLNLLTNAARYSAERRPIRLSVEREGGQAVIRVRDHGVGITADQLQRVFEMFYQGGAESERAGGGLGIGLSLVQRLAELHGGSVEAHSAGLGQGSEFVVRLPLETQPAQPPASNAKRALEQPPRRRVLVVDDNRDAADTLAEVLGLLGYDVATAYDGVEGLAQAEALRPDVAVLDLGMPRLDGFGTCRALRASEWGRGMALLALSGWGQTADVARATQAGFDGHLVKPVVPDVLVTTIEEVMAKRAAA</sequence>
<feature type="domain" description="PAC" evidence="10">
    <location>
        <begin position="258"/>
        <end position="309"/>
    </location>
</feature>
<dbReference type="Gene3D" id="3.30.565.10">
    <property type="entry name" value="Histidine kinase-like ATPase, C-terminal domain"/>
    <property type="match status" value="1"/>
</dbReference>
<dbReference type="SUPFAM" id="SSF47384">
    <property type="entry name" value="Homodimeric domain of signal transducing histidine kinase"/>
    <property type="match status" value="1"/>
</dbReference>
<dbReference type="EMBL" id="SMLM01000001">
    <property type="protein sequence ID" value="TFZ06037.1"/>
    <property type="molecule type" value="Genomic_DNA"/>
</dbReference>
<dbReference type="InterPro" id="IPR036890">
    <property type="entry name" value="HATPase_C_sf"/>
</dbReference>
<dbReference type="InterPro" id="IPR036097">
    <property type="entry name" value="HisK_dim/P_sf"/>
</dbReference>
<dbReference type="SUPFAM" id="SSF55785">
    <property type="entry name" value="PYP-like sensor domain (PAS domain)"/>
    <property type="match status" value="2"/>
</dbReference>
<dbReference type="PANTHER" id="PTHR43547">
    <property type="entry name" value="TWO-COMPONENT HISTIDINE KINASE"/>
    <property type="match status" value="1"/>
</dbReference>
<dbReference type="OrthoDB" id="8552871at2"/>
<dbReference type="RefSeq" id="WP_135262123.1">
    <property type="nucleotide sequence ID" value="NZ_SMLM01000001.1"/>
</dbReference>
<comment type="subcellular location">
    <subcellularLocation>
        <location evidence="2">Cell inner membrane</location>
        <topology evidence="2">Multi-pass membrane protein</topology>
    </subcellularLocation>
</comment>
<keyword evidence="5" id="KW-0808">Transferase</keyword>
<gene>
    <name evidence="11" type="ORF">EZ313_05150</name>
</gene>
<dbReference type="CDD" id="cd00082">
    <property type="entry name" value="HisKA"/>
    <property type="match status" value="1"/>
</dbReference>
<evidence type="ECO:0000256" key="1">
    <source>
        <dbReference type="ARBA" id="ARBA00000085"/>
    </source>
</evidence>
<feature type="domain" description="Histidine kinase" evidence="8">
    <location>
        <begin position="320"/>
        <end position="538"/>
    </location>
</feature>
<dbReference type="Pfam" id="PF13426">
    <property type="entry name" value="PAS_9"/>
    <property type="match status" value="1"/>
</dbReference>
<dbReference type="SUPFAM" id="SSF52172">
    <property type="entry name" value="CheY-like"/>
    <property type="match status" value="1"/>
</dbReference>
<evidence type="ECO:0000256" key="7">
    <source>
        <dbReference type="PROSITE-ProRule" id="PRU00169"/>
    </source>
</evidence>
<dbReference type="InterPro" id="IPR003661">
    <property type="entry name" value="HisK_dim/P_dom"/>
</dbReference>
<dbReference type="Pfam" id="PF00072">
    <property type="entry name" value="Response_reg"/>
    <property type="match status" value="1"/>
</dbReference>
<evidence type="ECO:0000256" key="4">
    <source>
        <dbReference type="ARBA" id="ARBA00022553"/>
    </source>
</evidence>
<evidence type="ECO:0000259" key="9">
    <source>
        <dbReference type="PROSITE" id="PS50110"/>
    </source>
</evidence>
<dbReference type="Gene3D" id="1.10.287.130">
    <property type="match status" value="1"/>
</dbReference>
<dbReference type="InterPro" id="IPR003594">
    <property type="entry name" value="HATPase_dom"/>
</dbReference>
<dbReference type="AlphaFoldDB" id="A0A4Z0C2Z8"/>
<keyword evidence="4 7" id="KW-0597">Phosphoprotein</keyword>
<feature type="modified residue" description="4-aspartylphosphate" evidence="7">
    <location>
        <position position="608"/>
    </location>
</feature>
<feature type="domain" description="Response regulatory" evidence="9">
    <location>
        <begin position="559"/>
        <end position="675"/>
    </location>
</feature>
<evidence type="ECO:0000256" key="2">
    <source>
        <dbReference type="ARBA" id="ARBA00004429"/>
    </source>
</evidence>
<reference evidence="11 12" key="1">
    <citation type="submission" date="2019-03" db="EMBL/GenBank/DDBJ databases">
        <title>Ramlibacter henchirensis DSM 14656, whole genome shotgun sequence.</title>
        <authorList>
            <person name="Zhang X."/>
            <person name="Feng G."/>
            <person name="Zhu H."/>
        </authorList>
    </citation>
    <scope>NUCLEOTIDE SEQUENCE [LARGE SCALE GENOMIC DNA]</scope>
    <source>
        <strain evidence="11 12">DSM 14656</strain>
    </source>
</reference>
<accession>A0A4Z0C2Z8</accession>
<evidence type="ECO:0000313" key="11">
    <source>
        <dbReference type="EMBL" id="TFZ06037.1"/>
    </source>
</evidence>
<dbReference type="NCBIfam" id="TIGR00229">
    <property type="entry name" value="sensory_box"/>
    <property type="match status" value="1"/>
</dbReference>
<dbReference type="Gene3D" id="3.40.50.2300">
    <property type="match status" value="1"/>
</dbReference>
<proteinExistence type="predicted"/>
<dbReference type="Pfam" id="PF13188">
    <property type="entry name" value="PAS_8"/>
    <property type="match status" value="1"/>
</dbReference>
<evidence type="ECO:0000256" key="6">
    <source>
        <dbReference type="ARBA" id="ARBA00022777"/>
    </source>
</evidence>
<dbReference type="InterPro" id="IPR005467">
    <property type="entry name" value="His_kinase_dom"/>
</dbReference>
<dbReference type="InterPro" id="IPR011006">
    <property type="entry name" value="CheY-like_superfamily"/>
</dbReference>
<keyword evidence="12" id="KW-1185">Reference proteome</keyword>
<protein>
    <recommendedName>
        <fullName evidence="3">histidine kinase</fullName>
        <ecNumber evidence="3">2.7.13.3</ecNumber>
    </recommendedName>
</protein>
<evidence type="ECO:0000259" key="10">
    <source>
        <dbReference type="PROSITE" id="PS50113"/>
    </source>
</evidence>
<organism evidence="11 12">
    <name type="scientific">Ramlibacter henchirensis</name>
    <dbReference type="NCBI Taxonomy" id="204072"/>
    <lineage>
        <taxon>Bacteria</taxon>
        <taxon>Pseudomonadati</taxon>
        <taxon>Pseudomonadota</taxon>
        <taxon>Betaproteobacteria</taxon>
        <taxon>Burkholderiales</taxon>
        <taxon>Comamonadaceae</taxon>
        <taxon>Ramlibacter</taxon>
    </lineage>
</organism>
<dbReference type="SUPFAM" id="SSF55874">
    <property type="entry name" value="ATPase domain of HSP90 chaperone/DNA topoisomerase II/histidine kinase"/>
    <property type="match status" value="1"/>
</dbReference>
<dbReference type="InterPro" id="IPR035965">
    <property type="entry name" value="PAS-like_dom_sf"/>
</dbReference>
<dbReference type="GO" id="GO:0005886">
    <property type="term" value="C:plasma membrane"/>
    <property type="evidence" value="ECO:0007669"/>
    <property type="project" value="UniProtKB-SubCell"/>
</dbReference>
<dbReference type="InterPro" id="IPR000014">
    <property type="entry name" value="PAS"/>
</dbReference>
<dbReference type="SMART" id="SM00448">
    <property type="entry name" value="REC"/>
    <property type="match status" value="1"/>
</dbReference>
<dbReference type="FunFam" id="3.30.565.10:FF:000006">
    <property type="entry name" value="Sensor histidine kinase WalK"/>
    <property type="match status" value="1"/>
</dbReference>
<evidence type="ECO:0000256" key="3">
    <source>
        <dbReference type="ARBA" id="ARBA00012438"/>
    </source>
</evidence>
<evidence type="ECO:0000313" key="12">
    <source>
        <dbReference type="Proteomes" id="UP000298180"/>
    </source>
</evidence>
<comment type="caution">
    <text evidence="11">The sequence shown here is derived from an EMBL/GenBank/DDBJ whole genome shotgun (WGS) entry which is preliminary data.</text>
</comment>
<comment type="catalytic activity">
    <reaction evidence="1">
        <text>ATP + protein L-histidine = ADP + protein N-phospho-L-histidine.</text>
        <dbReference type="EC" id="2.7.13.3"/>
    </reaction>
</comment>
<evidence type="ECO:0000259" key="8">
    <source>
        <dbReference type="PROSITE" id="PS50109"/>
    </source>
</evidence>
<evidence type="ECO:0000256" key="5">
    <source>
        <dbReference type="ARBA" id="ARBA00022679"/>
    </source>
</evidence>
<dbReference type="PROSITE" id="PS50109">
    <property type="entry name" value="HIS_KIN"/>
    <property type="match status" value="1"/>
</dbReference>
<dbReference type="PROSITE" id="PS50113">
    <property type="entry name" value="PAC"/>
    <property type="match status" value="2"/>
</dbReference>
<dbReference type="Proteomes" id="UP000298180">
    <property type="component" value="Unassembled WGS sequence"/>
</dbReference>
<dbReference type="InterPro" id="IPR004358">
    <property type="entry name" value="Sig_transdc_His_kin-like_C"/>
</dbReference>
<dbReference type="PRINTS" id="PR00344">
    <property type="entry name" value="BCTRLSENSOR"/>
</dbReference>
<dbReference type="PROSITE" id="PS50110">
    <property type="entry name" value="RESPONSE_REGULATORY"/>
    <property type="match status" value="1"/>
</dbReference>
<dbReference type="Pfam" id="PF02518">
    <property type="entry name" value="HATPase_c"/>
    <property type="match status" value="1"/>
</dbReference>